<comment type="cofactor">
    <cofactor evidence="5">
        <name>Zn(2+)</name>
        <dbReference type="ChEBI" id="CHEBI:29105"/>
    </cofactor>
    <text evidence="5">Binds 1 zinc ion per subunit.</text>
</comment>
<evidence type="ECO:0000313" key="8">
    <source>
        <dbReference type="EMBL" id="WGV16047.1"/>
    </source>
</evidence>
<feature type="active site" description="Proton acceptor" evidence="5">
    <location>
        <position position="327"/>
    </location>
</feature>
<evidence type="ECO:0000256" key="1">
    <source>
        <dbReference type="ARBA" id="ARBA00010178"/>
    </source>
</evidence>
<dbReference type="PRINTS" id="PR00083">
    <property type="entry name" value="HOLDHDRGNASE"/>
</dbReference>
<feature type="binding site" evidence="5">
    <location>
        <position position="259"/>
    </location>
    <ligand>
        <name>Zn(2+)</name>
        <dbReference type="ChEBI" id="CHEBI:29105"/>
    </ligand>
</feature>
<dbReference type="RefSeq" id="WP_281466001.1">
    <property type="nucleotide sequence ID" value="NZ_CP124535.1"/>
</dbReference>
<feature type="binding site" evidence="5">
    <location>
        <position position="259"/>
    </location>
    <ligand>
        <name>substrate</name>
    </ligand>
</feature>
<feature type="binding site" evidence="5">
    <location>
        <position position="130"/>
    </location>
    <ligand>
        <name>NAD(+)</name>
        <dbReference type="ChEBI" id="CHEBI:57540"/>
    </ligand>
</feature>
<dbReference type="HAMAP" id="MF_01024">
    <property type="entry name" value="HisD"/>
    <property type="match status" value="1"/>
</dbReference>
<dbReference type="EC" id="1.1.1.23" evidence="5"/>
<dbReference type="PROSITE" id="PS00611">
    <property type="entry name" value="HISOL_DEHYDROGENASE"/>
    <property type="match status" value="1"/>
</dbReference>
<protein>
    <recommendedName>
        <fullName evidence="5">Histidinol dehydrogenase</fullName>
        <shortName evidence="5">HDH</shortName>
        <ecNumber evidence="5">1.1.1.23</ecNumber>
    </recommendedName>
</protein>
<feature type="binding site" evidence="5">
    <location>
        <position position="262"/>
    </location>
    <ligand>
        <name>Zn(2+)</name>
        <dbReference type="ChEBI" id="CHEBI:29105"/>
    </ligand>
</feature>
<dbReference type="EMBL" id="CP124535">
    <property type="protein sequence ID" value="WGV16047.1"/>
    <property type="molecule type" value="Genomic_DNA"/>
</dbReference>
<comment type="function">
    <text evidence="5">Catalyzes the sequential NAD-dependent oxidations of L-histidinol to L-histidinaldehyde and then to L-histidine.</text>
</comment>
<dbReference type="GO" id="GO:0004399">
    <property type="term" value="F:histidinol dehydrogenase activity"/>
    <property type="evidence" value="ECO:0007669"/>
    <property type="project" value="UniProtKB-EC"/>
</dbReference>
<proteinExistence type="inferred from homology"/>
<comment type="similarity">
    <text evidence="1 5 6 7">Belongs to the histidinol dehydrogenase family.</text>
</comment>
<feature type="binding site" evidence="5">
    <location>
        <position position="237"/>
    </location>
    <ligand>
        <name>substrate</name>
    </ligand>
</feature>
<dbReference type="Proteomes" id="UP001230978">
    <property type="component" value="Chromosome"/>
</dbReference>
<keyword evidence="2 5" id="KW-0479">Metal-binding</keyword>
<evidence type="ECO:0000256" key="7">
    <source>
        <dbReference type="RuleBase" id="RU004175"/>
    </source>
</evidence>
<dbReference type="InterPro" id="IPR016161">
    <property type="entry name" value="Ald_DH/histidinol_DH"/>
</dbReference>
<dbReference type="InterPro" id="IPR022695">
    <property type="entry name" value="Histidinol_DH_monofunct"/>
</dbReference>
<keyword evidence="4 5" id="KW-0560">Oxidoreductase</keyword>
<dbReference type="CDD" id="cd06572">
    <property type="entry name" value="Histidinol_dh"/>
    <property type="match status" value="1"/>
</dbReference>
<dbReference type="NCBIfam" id="TIGR00069">
    <property type="entry name" value="hisD"/>
    <property type="match status" value="1"/>
</dbReference>
<feature type="binding site" evidence="5">
    <location>
        <position position="361"/>
    </location>
    <ligand>
        <name>substrate</name>
    </ligand>
</feature>
<keyword evidence="5" id="KW-0520">NAD</keyword>
<feature type="binding site" evidence="5">
    <location>
        <position position="328"/>
    </location>
    <ligand>
        <name>substrate</name>
    </ligand>
</feature>
<feature type="binding site" evidence="5">
    <location>
        <position position="415"/>
    </location>
    <ligand>
        <name>substrate</name>
    </ligand>
</feature>
<feature type="binding site" evidence="5">
    <location>
        <position position="361"/>
    </location>
    <ligand>
        <name>Zn(2+)</name>
        <dbReference type="ChEBI" id="CHEBI:29105"/>
    </ligand>
</feature>
<dbReference type="Gene3D" id="3.40.50.1980">
    <property type="entry name" value="Nitrogenase molybdenum iron protein domain"/>
    <property type="match status" value="2"/>
</dbReference>
<feature type="binding site" evidence="5">
    <location>
        <position position="191"/>
    </location>
    <ligand>
        <name>NAD(+)</name>
        <dbReference type="ChEBI" id="CHEBI:57540"/>
    </ligand>
</feature>
<feature type="binding site" evidence="5">
    <location>
        <position position="420"/>
    </location>
    <ligand>
        <name>Zn(2+)</name>
        <dbReference type="ChEBI" id="CHEBI:29105"/>
    </ligand>
</feature>
<evidence type="ECO:0000256" key="6">
    <source>
        <dbReference type="PIRNR" id="PIRNR000099"/>
    </source>
</evidence>
<evidence type="ECO:0000256" key="2">
    <source>
        <dbReference type="ARBA" id="ARBA00022723"/>
    </source>
</evidence>
<comment type="pathway">
    <text evidence="5">Amino-acid biosynthesis; L-histidine biosynthesis; L-histidine from 5-phospho-alpha-D-ribose 1-diphosphate: step 9/9.</text>
</comment>
<accession>A0ABY8Q6X5</accession>
<reference evidence="8 9" key="1">
    <citation type="submission" date="2023-04" db="EMBL/GenBank/DDBJ databases">
        <title>YMD61, complete Genome.</title>
        <authorList>
            <person name="Zhang J."/>
        </authorList>
    </citation>
    <scope>NUCLEOTIDE SEQUENCE [LARGE SCALE GENOMIC DNA]</scope>
    <source>
        <strain evidence="8 9">YMD61</strain>
    </source>
</reference>
<dbReference type="Gene3D" id="1.20.5.1300">
    <property type="match status" value="1"/>
</dbReference>
<dbReference type="InterPro" id="IPR001692">
    <property type="entry name" value="Histidinol_DH_CS"/>
</dbReference>
<dbReference type="PANTHER" id="PTHR21256">
    <property type="entry name" value="HISTIDINOL DEHYDROGENASE HDH"/>
    <property type="match status" value="1"/>
</dbReference>
<gene>
    <name evidence="5 8" type="primary">hisD</name>
    <name evidence="8" type="ORF">QF092_17620</name>
</gene>
<feature type="active site" description="Proton acceptor" evidence="5">
    <location>
        <position position="328"/>
    </location>
</feature>
<organism evidence="8 9">
    <name type="scientific">Fuscovulum ytuae</name>
    <dbReference type="NCBI Taxonomy" id="3042299"/>
    <lineage>
        <taxon>Bacteria</taxon>
        <taxon>Pseudomonadati</taxon>
        <taxon>Pseudomonadota</taxon>
        <taxon>Alphaproteobacteria</taxon>
        <taxon>Rhodobacterales</taxon>
        <taxon>Paracoccaceae</taxon>
        <taxon>Fuscovulum</taxon>
    </lineage>
</organism>
<comment type="catalytic activity">
    <reaction evidence="5">
        <text>L-histidinol + 2 NAD(+) + H2O = L-histidine + 2 NADH + 3 H(+)</text>
        <dbReference type="Rhea" id="RHEA:20641"/>
        <dbReference type="ChEBI" id="CHEBI:15377"/>
        <dbReference type="ChEBI" id="CHEBI:15378"/>
        <dbReference type="ChEBI" id="CHEBI:57540"/>
        <dbReference type="ChEBI" id="CHEBI:57595"/>
        <dbReference type="ChEBI" id="CHEBI:57699"/>
        <dbReference type="ChEBI" id="CHEBI:57945"/>
        <dbReference type="EC" id="1.1.1.23"/>
    </reaction>
</comment>
<evidence type="ECO:0000313" key="9">
    <source>
        <dbReference type="Proteomes" id="UP001230978"/>
    </source>
</evidence>
<keyword evidence="5" id="KW-0368">Histidine biosynthesis</keyword>
<keyword evidence="9" id="KW-1185">Reference proteome</keyword>
<feature type="binding site" evidence="5">
    <location>
        <position position="214"/>
    </location>
    <ligand>
        <name>NAD(+)</name>
        <dbReference type="ChEBI" id="CHEBI:57540"/>
    </ligand>
</feature>
<feature type="binding site" evidence="5">
    <location>
        <position position="262"/>
    </location>
    <ligand>
        <name>substrate</name>
    </ligand>
</feature>
<evidence type="ECO:0000256" key="4">
    <source>
        <dbReference type="ARBA" id="ARBA00023002"/>
    </source>
</evidence>
<dbReference type="PANTHER" id="PTHR21256:SF2">
    <property type="entry name" value="HISTIDINE BIOSYNTHESIS TRIFUNCTIONAL PROTEIN"/>
    <property type="match status" value="1"/>
</dbReference>
<feature type="binding site" evidence="5">
    <location>
        <position position="420"/>
    </location>
    <ligand>
        <name>substrate</name>
    </ligand>
</feature>
<dbReference type="PIRSF" id="PIRSF000099">
    <property type="entry name" value="Histidinol_dh"/>
    <property type="match status" value="1"/>
</dbReference>
<evidence type="ECO:0000256" key="3">
    <source>
        <dbReference type="ARBA" id="ARBA00022833"/>
    </source>
</evidence>
<evidence type="ECO:0000256" key="5">
    <source>
        <dbReference type="HAMAP-Rule" id="MF_01024"/>
    </source>
</evidence>
<dbReference type="Pfam" id="PF00815">
    <property type="entry name" value="Histidinol_dh"/>
    <property type="match status" value="1"/>
</dbReference>
<name>A0ABY8Q6X5_9RHOB</name>
<dbReference type="SUPFAM" id="SSF53720">
    <property type="entry name" value="ALDH-like"/>
    <property type="match status" value="1"/>
</dbReference>
<keyword evidence="3 5" id="KW-0862">Zinc</keyword>
<keyword evidence="5" id="KW-0028">Amino-acid biosynthesis</keyword>
<dbReference type="InterPro" id="IPR012131">
    <property type="entry name" value="Hstdl_DH"/>
</dbReference>
<sequence length="436" mass="46090">MTFFLSTRDAGFEADFVQLLSMKREEAEDVDQAVAAIIADVRARGDQALIDLTARFDRMELTADRLAFSEEEIEAEIAKVSVEDRAALELAADRIRAYHERQRPEDASWTDAAGATLGWRWTPVSAAGLYVPGGLASYPSSVLMNAIPAKVAGVARLVVTCPTPGGVVNPLVLLAARIAGVDAIYRVGGAQAVAALAYGTATIAPVDKITGPGNAYVAAAKRRVFGRVGIDMIAGPSEVLVIADAENDPDWIALDLLSQAEHDESAQAILITTDPAFGMAVAGAVEARLEMLERRAIAGASWRDNGAVIVVRDLDEAAELANRIAAEHLEIMVADPEALAAKIPHAGAIFLGAWTPEAIGDYVGGPNHVLPTARSARFSSGLNVLDFMKRTTMARMTPEALAAIGPSAERLAISESLQAHGLSVRARLDRLNGGRA</sequence>